<dbReference type="Proteomes" id="UP000502196">
    <property type="component" value="Chromosome"/>
</dbReference>
<dbReference type="GO" id="GO:0005524">
    <property type="term" value="F:ATP binding"/>
    <property type="evidence" value="ECO:0007669"/>
    <property type="project" value="UniProtKB-UniRule"/>
</dbReference>
<dbReference type="GO" id="GO:0006109">
    <property type="term" value="P:regulation of carbohydrate metabolic process"/>
    <property type="evidence" value="ECO:0007669"/>
    <property type="project" value="UniProtKB-UniRule"/>
</dbReference>
<dbReference type="EC" id="2.7.4.-" evidence="11"/>
<feature type="region of interest" description="Important for the catalytic mechanism of dephosphorylation" evidence="11">
    <location>
        <begin position="263"/>
        <end position="268"/>
    </location>
</feature>
<dbReference type="GO" id="GO:0000155">
    <property type="term" value="F:phosphorelay sensor kinase activity"/>
    <property type="evidence" value="ECO:0007669"/>
    <property type="project" value="InterPro"/>
</dbReference>
<keyword evidence="9 11" id="KW-0119">Carbohydrate metabolism</keyword>
<dbReference type="InterPro" id="IPR011126">
    <property type="entry name" value="Hpr_kin/Pase_Hpr_N"/>
</dbReference>
<dbReference type="EC" id="2.7.11.-" evidence="11"/>
<sequence>MSGLRVYEIMNHFHLELLAGAKGLQNPVVSTGINKPGLEFLGWFEYFDADKIQLLGKKETSFLSTMTGERRQKSIRALLQHRVPAVVFTEGIRTLQVFTEFCDQFHTPLLRTPEETTEFFLSLHTYLTEQLAPEIGVHGVLMELYGLGVLLRGVSGIGKSEVALSVIERGHRFVADDMVLLRRVGSRLIGSSDTINQDFLSLRGVGLLNIRKLYGIGSVRQVVEVNFEIELVPWDDHSDHDALGNREYTVSYLDVILPKIIIPIKPGRDIAEMVQVAARNHRLRATGYDAKEHLFRRLSVQTLFSADGFRGDIQTR</sequence>
<keyword evidence="11" id="KW-0479">Metal-binding</keyword>
<dbReference type="Gene3D" id="3.40.50.300">
    <property type="entry name" value="P-loop containing nucleotide triphosphate hydrolases"/>
    <property type="match status" value="1"/>
</dbReference>
<evidence type="ECO:0000256" key="2">
    <source>
        <dbReference type="ARBA" id="ARBA00006883"/>
    </source>
</evidence>
<name>A0A6F9DYU2_9BACL</name>
<feature type="domain" description="HPr kinase/phosphorylase C-terminal" evidence="13">
    <location>
        <begin position="129"/>
        <end position="297"/>
    </location>
</feature>
<feature type="active site" description="Proton acceptor; for phosphorylation activity. Proton donor; for dephosphorylation activity" evidence="11">
    <location>
        <position position="177"/>
    </location>
</feature>
<organism evidence="14 15">
    <name type="scientific">Kyrpidia spormannii</name>
    <dbReference type="NCBI Taxonomy" id="2055160"/>
    <lineage>
        <taxon>Bacteria</taxon>
        <taxon>Bacillati</taxon>
        <taxon>Bacillota</taxon>
        <taxon>Bacilli</taxon>
        <taxon>Bacillales</taxon>
        <taxon>Alicyclobacillaceae</taxon>
        <taxon>Kyrpidia</taxon>
    </lineage>
</organism>
<evidence type="ECO:0000256" key="9">
    <source>
        <dbReference type="ARBA" id="ARBA00023277"/>
    </source>
</evidence>
<keyword evidence="5 11" id="KW-0547">Nucleotide-binding</keyword>
<evidence type="ECO:0000259" key="13">
    <source>
        <dbReference type="Pfam" id="PF07475"/>
    </source>
</evidence>
<dbReference type="Gene3D" id="3.40.1390.20">
    <property type="entry name" value="HprK N-terminal domain-like"/>
    <property type="match status" value="1"/>
</dbReference>
<protein>
    <recommendedName>
        <fullName evidence="11">HPr kinase/phosphorylase</fullName>
        <shortName evidence="11">HPrK/P</shortName>
        <ecNumber evidence="11">2.7.11.-</ecNumber>
        <ecNumber evidence="11">2.7.4.-</ecNumber>
    </recommendedName>
    <alternativeName>
        <fullName evidence="11">HPr(Ser) kinase/phosphorylase</fullName>
    </alternativeName>
</protein>
<keyword evidence="11" id="KW-0460">Magnesium</keyword>
<evidence type="ECO:0000313" key="14">
    <source>
        <dbReference type="EMBL" id="CAB3390156.1"/>
    </source>
</evidence>
<dbReference type="Pfam" id="PF07475">
    <property type="entry name" value="Hpr_kinase_C"/>
    <property type="match status" value="1"/>
</dbReference>
<keyword evidence="6 11" id="KW-0418">Kinase</keyword>
<keyword evidence="4 11" id="KW-0808">Transferase</keyword>
<dbReference type="Pfam" id="PF02603">
    <property type="entry name" value="Hpr_kinase_N"/>
    <property type="match status" value="1"/>
</dbReference>
<comment type="function">
    <text evidence="11">Catalyzes the ATP- as well as the pyrophosphate-dependent phosphorylation of a specific serine residue in HPr, a phosphocarrier protein of the phosphoenolpyruvate-dependent sugar phosphotransferase system (PTS). HprK/P also catalyzes the pyrophosphate-producing, inorganic phosphate-dependent dephosphorylation (phosphorolysis) of seryl-phosphorylated HPr (P-Ser-HPr). The two antagonistic activities of HprK/P are regulated by several intracellular metabolites, which change their concentration in response to the absence or presence of rapidly metabolisable carbon sources (glucose, fructose, etc.) in the growth medium. Therefore, by controlling the phosphorylation state of HPr, HPrK/P is a sensor enzyme that plays a major role in the regulation of carbon metabolism and sugar transport: it mediates carbon catabolite repression (CCR), and regulates PTS-catalyzed carbohydrate uptake and inducer exclusion.</text>
</comment>
<dbReference type="InterPro" id="IPR003755">
    <property type="entry name" value="HPr(Ser)_kin/Pase"/>
</dbReference>
<dbReference type="RefSeq" id="WP_170084707.1">
    <property type="nucleotide sequence ID" value="NZ_CP047971.1"/>
</dbReference>
<gene>
    <name evidence="11 14" type="primary">hprK</name>
    <name evidence="14" type="ORF">COOX1_0267</name>
</gene>
<evidence type="ECO:0000256" key="7">
    <source>
        <dbReference type="ARBA" id="ARBA00022840"/>
    </source>
</evidence>
<comment type="cofactor">
    <cofactor evidence="11">
        <name>Mg(2+)</name>
        <dbReference type="ChEBI" id="CHEBI:18420"/>
    </cofactor>
</comment>
<dbReference type="NCBIfam" id="TIGR00679">
    <property type="entry name" value="hpr-ser"/>
    <property type="match status" value="1"/>
</dbReference>
<dbReference type="PANTHER" id="PTHR30305">
    <property type="entry name" value="PROTEIN YJDM-RELATED"/>
    <property type="match status" value="1"/>
</dbReference>
<dbReference type="GO" id="GO:0004674">
    <property type="term" value="F:protein serine/threonine kinase activity"/>
    <property type="evidence" value="ECO:0007669"/>
    <property type="project" value="UniProtKB-KW"/>
</dbReference>
<dbReference type="SUPFAM" id="SSF53795">
    <property type="entry name" value="PEP carboxykinase-like"/>
    <property type="match status" value="1"/>
</dbReference>
<keyword evidence="3 11" id="KW-0723">Serine/threonine-protein kinase</keyword>
<dbReference type="SUPFAM" id="SSF75138">
    <property type="entry name" value="HprK N-terminal domain-like"/>
    <property type="match status" value="1"/>
</dbReference>
<accession>A0A6F9DYU2</accession>
<evidence type="ECO:0000259" key="12">
    <source>
        <dbReference type="Pfam" id="PF02603"/>
    </source>
</evidence>
<feature type="region of interest" description="Important for the catalytic mechanism of both phosphorylation and dephosphorylation" evidence="11">
    <location>
        <begin position="200"/>
        <end position="209"/>
    </location>
</feature>
<comment type="domain">
    <text evidence="11">The Walker A ATP-binding motif also binds Pi and PPi.</text>
</comment>
<comment type="miscellaneous">
    <text evidence="11">Both phosphorylation and phosphorolysis are carried out by the same active site and suggest a common mechanism for both reactions.</text>
</comment>
<evidence type="ECO:0000256" key="8">
    <source>
        <dbReference type="ARBA" id="ARBA00023268"/>
    </source>
</evidence>
<evidence type="ECO:0000256" key="6">
    <source>
        <dbReference type="ARBA" id="ARBA00022777"/>
    </source>
</evidence>
<comment type="catalytic activity">
    <reaction evidence="1 11">
        <text>[HPr protein]-L-serine + ATP = [HPr protein]-O-phospho-L-serine + ADP + H(+)</text>
        <dbReference type="Rhea" id="RHEA:46600"/>
        <dbReference type="Rhea" id="RHEA-COMP:11602"/>
        <dbReference type="Rhea" id="RHEA-COMP:11603"/>
        <dbReference type="ChEBI" id="CHEBI:15378"/>
        <dbReference type="ChEBI" id="CHEBI:29999"/>
        <dbReference type="ChEBI" id="CHEBI:30616"/>
        <dbReference type="ChEBI" id="CHEBI:83421"/>
        <dbReference type="ChEBI" id="CHEBI:456216"/>
    </reaction>
</comment>
<feature type="binding site" evidence="11">
    <location>
        <position position="160"/>
    </location>
    <ligand>
        <name>Mg(2+)</name>
        <dbReference type="ChEBI" id="CHEBI:18420"/>
    </ligand>
</feature>
<dbReference type="AlphaFoldDB" id="A0A6F9DYU2"/>
<feature type="domain" description="HPr(Ser) kinase/phosphorylase N-terminal" evidence="12">
    <location>
        <begin position="5"/>
        <end position="127"/>
    </location>
</feature>
<evidence type="ECO:0000313" key="15">
    <source>
        <dbReference type="Proteomes" id="UP000502196"/>
    </source>
</evidence>
<feature type="active site" evidence="11">
    <location>
        <position position="138"/>
    </location>
</feature>
<dbReference type="HAMAP" id="MF_01249">
    <property type="entry name" value="HPr_kinase"/>
    <property type="match status" value="1"/>
</dbReference>
<keyword evidence="8 11" id="KW-0511">Multifunctional enzyme</keyword>
<evidence type="ECO:0000256" key="4">
    <source>
        <dbReference type="ARBA" id="ARBA00022679"/>
    </source>
</evidence>
<dbReference type="PANTHER" id="PTHR30305:SF1">
    <property type="entry name" value="HPR KINASE_PHOSPHORYLASE"/>
    <property type="match status" value="1"/>
</dbReference>
<evidence type="ECO:0000256" key="5">
    <source>
        <dbReference type="ARBA" id="ARBA00022741"/>
    </source>
</evidence>
<feature type="active site" evidence="11">
    <location>
        <position position="159"/>
    </location>
</feature>
<comment type="caution">
    <text evidence="11">Lacks conserved residue(s) required for the propagation of feature annotation.</text>
</comment>
<dbReference type="InterPro" id="IPR027417">
    <property type="entry name" value="P-loop_NTPase"/>
</dbReference>
<comment type="similarity">
    <text evidence="2 11">Belongs to the HPrK/P family.</text>
</comment>
<keyword evidence="7 11" id="KW-0067">ATP-binding</keyword>
<dbReference type="InterPro" id="IPR011104">
    <property type="entry name" value="Hpr_kin/Pase_C"/>
</dbReference>
<proteinExistence type="inferred from homology"/>
<feature type="binding site" evidence="11">
    <location>
        <begin position="153"/>
        <end position="160"/>
    </location>
    <ligand>
        <name>ATP</name>
        <dbReference type="ChEBI" id="CHEBI:30616"/>
    </ligand>
</feature>
<evidence type="ECO:0000256" key="10">
    <source>
        <dbReference type="ARBA" id="ARBA00047657"/>
    </source>
</evidence>
<dbReference type="GO" id="GO:0004712">
    <property type="term" value="F:protein serine/threonine/tyrosine kinase activity"/>
    <property type="evidence" value="ECO:0007669"/>
    <property type="project" value="UniProtKB-UniRule"/>
</dbReference>
<evidence type="ECO:0000256" key="3">
    <source>
        <dbReference type="ARBA" id="ARBA00022527"/>
    </source>
</evidence>
<dbReference type="EMBL" id="LR792683">
    <property type="protein sequence ID" value="CAB3390156.1"/>
    <property type="molecule type" value="Genomic_DNA"/>
</dbReference>
<comment type="subunit">
    <text evidence="11">Homohexamer.</text>
</comment>
<dbReference type="CDD" id="cd01918">
    <property type="entry name" value="HprK_C"/>
    <property type="match status" value="1"/>
</dbReference>
<evidence type="ECO:0000256" key="11">
    <source>
        <dbReference type="HAMAP-Rule" id="MF_01249"/>
    </source>
</evidence>
<reference evidence="14 15" key="1">
    <citation type="submission" date="2020-04" db="EMBL/GenBank/DDBJ databases">
        <authorList>
            <person name="Hogendoorn C."/>
        </authorList>
    </citation>
    <scope>NUCLEOTIDE SEQUENCE [LARGE SCALE GENOMIC DNA]</scope>
    <source>
        <strain evidence="14">COOX1</strain>
    </source>
</reference>
<dbReference type="InterPro" id="IPR028979">
    <property type="entry name" value="Ser_kin/Pase_Hpr-like_N_sf"/>
</dbReference>
<evidence type="ECO:0000256" key="1">
    <source>
        <dbReference type="ARBA" id="ARBA00001120"/>
    </source>
</evidence>
<comment type="catalytic activity">
    <reaction evidence="10 11">
        <text>[HPr protein]-O-phospho-L-serine + phosphate + H(+) = [HPr protein]-L-serine + diphosphate</text>
        <dbReference type="Rhea" id="RHEA:46604"/>
        <dbReference type="Rhea" id="RHEA-COMP:11602"/>
        <dbReference type="Rhea" id="RHEA-COMP:11603"/>
        <dbReference type="ChEBI" id="CHEBI:15378"/>
        <dbReference type="ChEBI" id="CHEBI:29999"/>
        <dbReference type="ChEBI" id="CHEBI:33019"/>
        <dbReference type="ChEBI" id="CHEBI:43474"/>
        <dbReference type="ChEBI" id="CHEBI:83421"/>
    </reaction>
</comment>
<dbReference type="GO" id="GO:0000287">
    <property type="term" value="F:magnesium ion binding"/>
    <property type="evidence" value="ECO:0007669"/>
    <property type="project" value="UniProtKB-UniRule"/>
</dbReference>